<reference evidence="2 3" key="1">
    <citation type="submission" date="2021-04" db="EMBL/GenBank/DDBJ databases">
        <authorList>
            <person name="Bliznina A."/>
        </authorList>
    </citation>
    <scope>NUCLEOTIDE SEQUENCE [LARGE SCALE GENOMIC DNA]</scope>
</reference>
<accession>A0ABN7SPA1</accession>
<protein>
    <submittedName>
        <fullName evidence="2">Oidioi.mRNA.OKI2018_I69.chr1.g688.t1.cds</fullName>
    </submittedName>
</protein>
<proteinExistence type="predicted"/>
<evidence type="ECO:0000313" key="2">
    <source>
        <dbReference type="EMBL" id="CAG5103258.1"/>
    </source>
</evidence>
<keyword evidence="1" id="KW-0472">Membrane</keyword>
<keyword evidence="1" id="KW-1133">Transmembrane helix</keyword>
<name>A0ABN7SPA1_OIKDI</name>
<keyword evidence="3" id="KW-1185">Reference proteome</keyword>
<dbReference type="EMBL" id="OU015566">
    <property type="protein sequence ID" value="CAG5103258.1"/>
    <property type="molecule type" value="Genomic_DNA"/>
</dbReference>
<evidence type="ECO:0000313" key="3">
    <source>
        <dbReference type="Proteomes" id="UP001158576"/>
    </source>
</evidence>
<gene>
    <name evidence="2" type="ORF">OKIOD_LOCUS9453</name>
</gene>
<evidence type="ECO:0000256" key="1">
    <source>
        <dbReference type="SAM" id="Phobius"/>
    </source>
</evidence>
<dbReference type="Proteomes" id="UP001158576">
    <property type="component" value="Chromosome 1"/>
</dbReference>
<organism evidence="2 3">
    <name type="scientific">Oikopleura dioica</name>
    <name type="common">Tunicate</name>
    <dbReference type="NCBI Taxonomy" id="34765"/>
    <lineage>
        <taxon>Eukaryota</taxon>
        <taxon>Metazoa</taxon>
        <taxon>Chordata</taxon>
        <taxon>Tunicata</taxon>
        <taxon>Appendicularia</taxon>
        <taxon>Copelata</taxon>
        <taxon>Oikopleuridae</taxon>
        <taxon>Oikopleura</taxon>
    </lineage>
</organism>
<keyword evidence="1" id="KW-0812">Transmembrane</keyword>
<feature type="transmembrane region" description="Helical" evidence="1">
    <location>
        <begin position="15"/>
        <end position="34"/>
    </location>
</feature>
<sequence length="69" mass="8432">MTEEEYHMQMATKDWTTIMSLPMLLLAIQIIFGLRQFVNPELLHQNERIYQTPSPRRMHKRFNSIRHDF</sequence>